<reference evidence="10" key="1">
    <citation type="submission" date="2025-08" db="UniProtKB">
        <authorList>
            <consortium name="RefSeq"/>
        </authorList>
    </citation>
    <scope>IDENTIFICATION</scope>
</reference>
<evidence type="ECO:0000256" key="7">
    <source>
        <dbReference type="PROSITE-ProRule" id="PRU00221"/>
    </source>
</evidence>
<keyword evidence="2 6" id="KW-0698">rRNA processing</keyword>
<proteinExistence type="inferred from homology"/>
<evidence type="ECO:0000256" key="5">
    <source>
        <dbReference type="ARBA" id="ARBA00023242"/>
    </source>
</evidence>
<dbReference type="InterPro" id="IPR028599">
    <property type="entry name" value="WDR12/Ytm1"/>
</dbReference>
<feature type="domain" description="NLE" evidence="8">
    <location>
        <begin position="16"/>
        <end position="81"/>
    </location>
</feature>
<dbReference type="PROSITE" id="PS50082">
    <property type="entry name" value="WD_REPEATS_2"/>
    <property type="match status" value="3"/>
</dbReference>
<keyword evidence="3 7" id="KW-0853">WD repeat</keyword>
<dbReference type="PROSITE" id="PS00678">
    <property type="entry name" value="WD_REPEATS_1"/>
    <property type="match status" value="1"/>
</dbReference>
<evidence type="ECO:0000313" key="9">
    <source>
        <dbReference type="Proteomes" id="UP000694888"/>
    </source>
</evidence>
<comment type="subcellular location">
    <subcellularLocation>
        <location evidence="6">Nucleus</location>
        <location evidence="6">Nucleolus</location>
    </subcellularLocation>
    <subcellularLocation>
        <location evidence="6">Nucleus</location>
        <location evidence="6">Nucleoplasm</location>
    </subcellularLocation>
</comment>
<dbReference type="HAMAP" id="MF_03029">
    <property type="entry name" value="WDR12"/>
    <property type="match status" value="1"/>
</dbReference>
<evidence type="ECO:0000256" key="6">
    <source>
        <dbReference type="HAMAP-Rule" id="MF_03029"/>
    </source>
</evidence>
<organism evidence="9 10">
    <name type="scientific">Aplysia californica</name>
    <name type="common">California sea hare</name>
    <dbReference type="NCBI Taxonomy" id="6500"/>
    <lineage>
        <taxon>Eukaryota</taxon>
        <taxon>Metazoa</taxon>
        <taxon>Spiralia</taxon>
        <taxon>Lophotrochozoa</taxon>
        <taxon>Mollusca</taxon>
        <taxon>Gastropoda</taxon>
        <taxon>Heterobranchia</taxon>
        <taxon>Euthyneura</taxon>
        <taxon>Tectipleura</taxon>
        <taxon>Aplysiida</taxon>
        <taxon>Aplysioidea</taxon>
        <taxon>Aplysiidae</taxon>
        <taxon>Aplysia</taxon>
    </lineage>
</organism>
<dbReference type="Pfam" id="PF00400">
    <property type="entry name" value="WD40"/>
    <property type="match status" value="7"/>
</dbReference>
<comment type="function">
    <text evidence="6">Required for maturation of ribosomal RNAs and formation of the large ribosomal subunit.</text>
</comment>
<dbReference type="Pfam" id="PF08154">
    <property type="entry name" value="NLE"/>
    <property type="match status" value="1"/>
</dbReference>
<feature type="repeat" description="WD" evidence="7">
    <location>
        <begin position="199"/>
        <end position="231"/>
    </location>
</feature>
<dbReference type="Gene3D" id="2.130.10.10">
    <property type="entry name" value="YVTN repeat-like/Quinoprotein amine dehydrogenase"/>
    <property type="match status" value="1"/>
</dbReference>
<dbReference type="CDD" id="cd00200">
    <property type="entry name" value="WD40"/>
    <property type="match status" value="1"/>
</dbReference>
<dbReference type="InterPro" id="IPR012972">
    <property type="entry name" value="NLE"/>
</dbReference>
<dbReference type="InterPro" id="IPR036322">
    <property type="entry name" value="WD40_repeat_dom_sf"/>
</dbReference>
<keyword evidence="4" id="KW-0677">Repeat</keyword>
<dbReference type="InterPro" id="IPR015943">
    <property type="entry name" value="WD40/YVTN_repeat-like_dom_sf"/>
</dbReference>
<keyword evidence="9" id="KW-1185">Reference proteome</keyword>
<accession>A0ABM0JWG7</accession>
<feature type="repeat" description="WD" evidence="7">
    <location>
        <begin position="352"/>
        <end position="394"/>
    </location>
</feature>
<dbReference type="GeneID" id="101848128"/>
<dbReference type="PRINTS" id="PR00320">
    <property type="entry name" value="GPROTEINBRPT"/>
</dbReference>
<comment type="similarity">
    <text evidence="6">Belongs to the WD repeat WDR12/YTM1 family.</text>
</comment>
<dbReference type="SMART" id="SM00320">
    <property type="entry name" value="WD40"/>
    <property type="match status" value="7"/>
</dbReference>
<dbReference type="PANTHER" id="PTHR19855:SF11">
    <property type="entry name" value="RIBOSOME BIOGENESIS PROTEIN WDR12"/>
    <property type="match status" value="1"/>
</dbReference>
<dbReference type="RefSeq" id="XP_005103148.1">
    <property type="nucleotide sequence ID" value="XM_005103091.3"/>
</dbReference>
<sequence length="433" mass="48358">MIMAEPMASMEHQQHLQITFFTKQAQYSIPDAPYSLPSSFGSQELNGIVHSVLYEGATKDAVDFDFLIDGEFLRTSLETHLEDKNISAENVIEVEYVERAAAPRPETSLAHDDWVSCVRGSNDLILCGCYDNTLRLWTRDEKCLTTIPGHTGPVKCLAWLKHEESDESPCMFVSGSHDQTLFVWRYQRSSNNIDCVFACKGHAGSVDCVAVNQDGERIVTGSWDKMIKLWSTVESEVGNQDPEDEEESRIKKKLKSSGQKVSLRVPLVTLAGHKEAVSSATWISSSSICTSSWDHTLRVWDMTTSQPTAVCEGSKAFFSIAQSPLSNLIVSASADRHVRLHDLRTKEMKGTYTSHTAWVSSVDWSKNNEHLFISGSHDMVTKLWDVRSSKAPLYNLVGQEDKVLAVDWSIPDLLLSGGADNQLKIFNYKQTVN</sequence>
<keyword evidence="1 6" id="KW-0690">Ribosome biogenesis</keyword>
<dbReference type="PROSITE" id="PS50294">
    <property type="entry name" value="WD_REPEATS_REGION"/>
    <property type="match status" value="3"/>
</dbReference>
<dbReference type="InterPro" id="IPR020472">
    <property type="entry name" value="WD40_PAC1"/>
</dbReference>
<evidence type="ECO:0000256" key="3">
    <source>
        <dbReference type="ARBA" id="ARBA00022574"/>
    </source>
</evidence>
<dbReference type="InterPro" id="IPR001680">
    <property type="entry name" value="WD40_rpt"/>
</dbReference>
<dbReference type="SUPFAM" id="SSF50978">
    <property type="entry name" value="WD40 repeat-like"/>
    <property type="match status" value="1"/>
</dbReference>
<name>A0ABM0JWG7_APLCA</name>
<dbReference type="InterPro" id="IPR019775">
    <property type="entry name" value="WD40_repeat_CS"/>
</dbReference>
<protein>
    <recommendedName>
        <fullName evidence="6">Ribosome biogenesis protein WDR12 homolog</fullName>
    </recommendedName>
</protein>
<evidence type="ECO:0000256" key="1">
    <source>
        <dbReference type="ARBA" id="ARBA00022517"/>
    </source>
</evidence>
<dbReference type="Proteomes" id="UP000694888">
    <property type="component" value="Unplaced"/>
</dbReference>
<evidence type="ECO:0000256" key="2">
    <source>
        <dbReference type="ARBA" id="ARBA00022552"/>
    </source>
</evidence>
<evidence type="ECO:0000256" key="4">
    <source>
        <dbReference type="ARBA" id="ARBA00022737"/>
    </source>
</evidence>
<gene>
    <name evidence="10" type="primary">LOC101848128</name>
</gene>
<evidence type="ECO:0000259" key="8">
    <source>
        <dbReference type="Pfam" id="PF08154"/>
    </source>
</evidence>
<feature type="repeat" description="WD" evidence="7">
    <location>
        <begin position="270"/>
        <end position="310"/>
    </location>
</feature>
<evidence type="ECO:0000313" key="10">
    <source>
        <dbReference type="RefSeq" id="XP_005103148.1"/>
    </source>
</evidence>
<dbReference type="PANTHER" id="PTHR19855">
    <property type="entry name" value="WD40 REPEAT PROTEIN 12, 37"/>
    <property type="match status" value="1"/>
</dbReference>
<keyword evidence="5 6" id="KW-0539">Nucleus</keyword>